<dbReference type="PROSITE" id="PS00237">
    <property type="entry name" value="G_PROTEIN_RECEP_F1_1"/>
    <property type="match status" value="1"/>
</dbReference>
<keyword evidence="14" id="KW-0732">Signal</keyword>
<feature type="disulfide bond" evidence="11">
    <location>
        <begin position="130"/>
        <end position="209"/>
    </location>
</feature>
<dbReference type="KEGG" id="char:105903180"/>
<evidence type="ECO:0000256" key="6">
    <source>
        <dbReference type="ARBA" id="ARBA00023136"/>
    </source>
</evidence>
<evidence type="ECO:0000313" key="17">
    <source>
        <dbReference type="RefSeq" id="XP_031443212.1"/>
    </source>
</evidence>
<feature type="transmembrane region" description="Helical" evidence="13">
    <location>
        <begin position="92"/>
        <end position="112"/>
    </location>
</feature>
<dbReference type="GO" id="GO:0015057">
    <property type="term" value="F:thrombin-activated receptor activity"/>
    <property type="evidence" value="ECO:0007669"/>
    <property type="project" value="InterPro"/>
</dbReference>
<dbReference type="InterPro" id="IPR000276">
    <property type="entry name" value="GPCR_Rhodpsn"/>
</dbReference>
<dbReference type="PANTHER" id="PTHR24232">
    <property type="entry name" value="G-PROTEIN COUPLED RECEPTOR"/>
    <property type="match status" value="1"/>
</dbReference>
<dbReference type="RefSeq" id="XP_031443212.1">
    <property type="nucleotide sequence ID" value="XM_031587352.2"/>
</dbReference>
<feature type="transmembrane region" description="Helical" evidence="13">
    <location>
        <begin position="225"/>
        <end position="253"/>
    </location>
</feature>
<feature type="domain" description="G-protein coupled receptors family 1 profile" evidence="15">
    <location>
        <begin position="75"/>
        <end position="324"/>
    </location>
</feature>
<evidence type="ECO:0000313" key="16">
    <source>
        <dbReference type="Proteomes" id="UP000515152"/>
    </source>
</evidence>
<keyword evidence="9" id="KW-0325">Glycoprotein</keyword>
<evidence type="ECO:0000256" key="1">
    <source>
        <dbReference type="ARBA" id="ARBA00004651"/>
    </source>
</evidence>
<keyword evidence="3 12" id="KW-0812">Transmembrane</keyword>
<name>A0A6P8H6B8_CLUHA</name>
<evidence type="ECO:0000256" key="14">
    <source>
        <dbReference type="SAM" id="SignalP"/>
    </source>
</evidence>
<protein>
    <submittedName>
        <fullName evidence="17">Proteinase-activated receptor 4-like</fullName>
    </submittedName>
</protein>
<feature type="chain" id="PRO_5027896388" evidence="14">
    <location>
        <begin position="24"/>
        <end position="389"/>
    </location>
</feature>
<comment type="similarity">
    <text evidence="12">Belongs to the G-protein coupled receptor 1 family.</text>
</comment>
<feature type="transmembrane region" description="Helical" evidence="13">
    <location>
        <begin position="173"/>
        <end position="194"/>
    </location>
</feature>
<evidence type="ECO:0000259" key="15">
    <source>
        <dbReference type="PROSITE" id="PS50262"/>
    </source>
</evidence>
<accession>A0A6P8H6B8</accession>
<feature type="transmembrane region" description="Helical" evidence="13">
    <location>
        <begin position="132"/>
        <end position="153"/>
    </location>
</feature>
<gene>
    <name evidence="17" type="primary">LOC105903180</name>
</gene>
<dbReference type="OrthoDB" id="8716763at2759"/>
<dbReference type="FunFam" id="1.20.1070.10:FF:000040">
    <property type="entry name" value="Coagulation factor 2 (thrombin) receptor"/>
    <property type="match status" value="1"/>
</dbReference>
<dbReference type="PRINTS" id="PR00237">
    <property type="entry name" value="GPCRRHODOPSN"/>
</dbReference>
<dbReference type="Proteomes" id="UP000515152">
    <property type="component" value="Chromosome 20"/>
</dbReference>
<proteinExistence type="inferred from homology"/>
<keyword evidence="7 11" id="KW-1015">Disulfide bond</keyword>
<dbReference type="GO" id="GO:0007200">
    <property type="term" value="P:phospholipase C-activating G protein-coupled receptor signaling pathway"/>
    <property type="evidence" value="ECO:0007669"/>
    <property type="project" value="TreeGrafter"/>
</dbReference>
<sequence length="389" mass="43370">MAQCYSLSLSLFFAALQFQFTSSNESDPCEPWLRSLGMDKCHRLSPAAIGQIQANDTTVLLPILYLVAFVVGLPSNLVALWVLLFRTKKQPSTILLINLTTCDLLLLVVLPFRIAYHFHGNNWMLGEPLCRLVIAVFYGNTYGSVLSLALISFDRYLALVHPIGGRALRSYRFSVYMCIAAWAVVLAAMAPLLATQQTYRPTNLNITTCHDVLPLDKQGSFFLPYFASLFTICFLLPLLVVVFCYGCILHMLVKAGRRYNHAMRVTVLTIVVFLVCLLPSNVLLLSHYSNMVSADKAGEDNLYVPYMVMLALSTFNSCLDPFIFYYVSEDFREKAQQMLFCRKPKLHATSSKQDTCSTSGSSRSKVTLLSTSGQVIVIPEATTLKGNIA</sequence>
<dbReference type="PRINTS" id="PR01428">
    <property type="entry name" value="PROTEASEAR"/>
</dbReference>
<dbReference type="SUPFAM" id="SSF81321">
    <property type="entry name" value="Family A G protein-coupled receptor-like"/>
    <property type="match status" value="1"/>
</dbReference>
<evidence type="ECO:0000256" key="7">
    <source>
        <dbReference type="ARBA" id="ARBA00023157"/>
    </source>
</evidence>
<dbReference type="Pfam" id="PF00001">
    <property type="entry name" value="7tm_1"/>
    <property type="match status" value="1"/>
</dbReference>
<dbReference type="GO" id="GO:0007596">
    <property type="term" value="P:blood coagulation"/>
    <property type="evidence" value="ECO:0007669"/>
    <property type="project" value="InterPro"/>
</dbReference>
<dbReference type="AlphaFoldDB" id="A0A6P8H6B8"/>
<keyword evidence="4 13" id="KW-1133">Transmembrane helix</keyword>
<dbReference type="InterPro" id="IPR003944">
    <property type="entry name" value="Prot_act_rcpt_4"/>
</dbReference>
<keyword evidence="6 13" id="KW-0472">Membrane</keyword>
<evidence type="ECO:0000256" key="2">
    <source>
        <dbReference type="ARBA" id="ARBA00022475"/>
    </source>
</evidence>
<evidence type="ECO:0000256" key="9">
    <source>
        <dbReference type="ARBA" id="ARBA00023180"/>
    </source>
</evidence>
<keyword evidence="16" id="KW-1185">Reference proteome</keyword>
<dbReference type="InterPro" id="IPR017452">
    <property type="entry name" value="GPCR_Rhodpsn_7TM"/>
</dbReference>
<keyword evidence="5 12" id="KW-0297">G-protein coupled receptor</keyword>
<dbReference type="PANTHER" id="PTHR24232:SF22">
    <property type="entry name" value="PROTEINASE-ACTIVATED RECEPTOR 4"/>
    <property type="match status" value="1"/>
</dbReference>
<keyword evidence="10 12" id="KW-0807">Transducer</keyword>
<feature type="transmembrane region" description="Helical" evidence="13">
    <location>
        <begin position="306"/>
        <end position="327"/>
    </location>
</feature>
<evidence type="ECO:0000256" key="4">
    <source>
        <dbReference type="ARBA" id="ARBA00022989"/>
    </source>
</evidence>
<dbReference type="Gene3D" id="1.20.1070.10">
    <property type="entry name" value="Rhodopsin 7-helix transmembrane proteins"/>
    <property type="match status" value="1"/>
</dbReference>
<dbReference type="GeneID" id="105903180"/>
<keyword evidence="2" id="KW-1003">Cell membrane</keyword>
<evidence type="ECO:0000256" key="3">
    <source>
        <dbReference type="ARBA" id="ARBA00022692"/>
    </source>
</evidence>
<dbReference type="GO" id="GO:0005886">
    <property type="term" value="C:plasma membrane"/>
    <property type="evidence" value="ECO:0007669"/>
    <property type="project" value="UniProtKB-SubCell"/>
</dbReference>
<dbReference type="GO" id="GO:0035025">
    <property type="term" value="P:positive regulation of Rho protein signal transduction"/>
    <property type="evidence" value="ECO:0007669"/>
    <property type="project" value="TreeGrafter"/>
</dbReference>
<dbReference type="PRINTS" id="PR01430">
    <property type="entry name" value="PROTEASEAR4"/>
</dbReference>
<evidence type="ECO:0000256" key="10">
    <source>
        <dbReference type="ARBA" id="ARBA00023224"/>
    </source>
</evidence>
<organism evidence="16 17">
    <name type="scientific">Clupea harengus</name>
    <name type="common">Atlantic herring</name>
    <dbReference type="NCBI Taxonomy" id="7950"/>
    <lineage>
        <taxon>Eukaryota</taxon>
        <taxon>Metazoa</taxon>
        <taxon>Chordata</taxon>
        <taxon>Craniata</taxon>
        <taxon>Vertebrata</taxon>
        <taxon>Euteleostomi</taxon>
        <taxon>Actinopterygii</taxon>
        <taxon>Neopterygii</taxon>
        <taxon>Teleostei</taxon>
        <taxon>Clupei</taxon>
        <taxon>Clupeiformes</taxon>
        <taxon>Clupeoidei</taxon>
        <taxon>Clupeidae</taxon>
        <taxon>Clupea</taxon>
    </lineage>
</organism>
<dbReference type="SMART" id="SM01381">
    <property type="entry name" value="7TM_GPCR_Srsx"/>
    <property type="match status" value="1"/>
</dbReference>
<evidence type="ECO:0000256" key="12">
    <source>
        <dbReference type="RuleBase" id="RU000688"/>
    </source>
</evidence>
<evidence type="ECO:0000256" key="5">
    <source>
        <dbReference type="ARBA" id="ARBA00023040"/>
    </source>
</evidence>
<evidence type="ECO:0000256" key="8">
    <source>
        <dbReference type="ARBA" id="ARBA00023170"/>
    </source>
</evidence>
<reference evidence="17" key="1">
    <citation type="submission" date="2025-08" db="UniProtKB">
        <authorList>
            <consortium name="RefSeq"/>
        </authorList>
    </citation>
    <scope>IDENTIFICATION</scope>
</reference>
<evidence type="ECO:0000256" key="13">
    <source>
        <dbReference type="SAM" id="Phobius"/>
    </source>
</evidence>
<keyword evidence="8 12" id="KW-0675">Receptor</keyword>
<feature type="signal peptide" evidence="14">
    <location>
        <begin position="1"/>
        <end position="23"/>
    </location>
</feature>
<comment type="subcellular location">
    <subcellularLocation>
        <location evidence="1">Cell membrane</location>
        <topology evidence="1">Multi-pass membrane protein</topology>
    </subcellularLocation>
</comment>
<feature type="transmembrane region" description="Helical" evidence="13">
    <location>
        <begin position="265"/>
        <end position="286"/>
    </location>
</feature>
<dbReference type="PROSITE" id="PS50262">
    <property type="entry name" value="G_PROTEIN_RECEP_F1_2"/>
    <property type="match status" value="1"/>
</dbReference>
<evidence type="ECO:0000256" key="11">
    <source>
        <dbReference type="PIRSR" id="PIRSR603912-52"/>
    </source>
</evidence>
<feature type="transmembrane region" description="Helical" evidence="13">
    <location>
        <begin position="63"/>
        <end position="85"/>
    </location>
</feature>
<dbReference type="InterPro" id="IPR003912">
    <property type="entry name" value="Protea_act_rcpt"/>
</dbReference>